<dbReference type="InterPro" id="IPR042175">
    <property type="entry name" value="Cell/Rod_MreC_2"/>
</dbReference>
<dbReference type="InterPro" id="IPR055342">
    <property type="entry name" value="MreC_beta-barrel_core"/>
</dbReference>
<dbReference type="AlphaFoldDB" id="A0A679HY75"/>
<accession>A0A679HY75</accession>
<dbReference type="Gene3D" id="2.40.10.350">
    <property type="entry name" value="Rod shape-determining protein MreC, domain 2"/>
    <property type="match status" value="1"/>
</dbReference>
<evidence type="ECO:0000256" key="2">
    <source>
        <dbReference type="ARBA" id="ARBA00013855"/>
    </source>
</evidence>
<evidence type="ECO:0000256" key="1">
    <source>
        <dbReference type="ARBA" id="ARBA00009369"/>
    </source>
</evidence>
<dbReference type="Proteomes" id="UP000463961">
    <property type="component" value="Chromosome"/>
</dbReference>
<dbReference type="RefSeq" id="WP_162048749.1">
    <property type="nucleotide sequence ID" value="NZ_AP019011.1"/>
</dbReference>
<dbReference type="EMBL" id="AP022345">
    <property type="protein sequence ID" value="BBU68328.1"/>
    <property type="molecule type" value="Genomic_DNA"/>
</dbReference>
<evidence type="ECO:0000256" key="3">
    <source>
        <dbReference type="ARBA" id="ARBA00022960"/>
    </source>
</evidence>
<dbReference type="GO" id="GO:0008360">
    <property type="term" value="P:regulation of cell shape"/>
    <property type="evidence" value="ECO:0007669"/>
    <property type="project" value="UniProtKB-KW"/>
</dbReference>
<sequence length="308" mass="34030">MSGLEQQPPPLFKQGPAPLALLILYVCTSISLLVLDDRFRYLEPVRLFLTQATAPLKQIVQWPVIALTQVDEYAVTLDQVRHDNAALRQARLVDAEQAQRLEILEAENQYLRKLLETKRMLGARVQPATILYSARDPFNRRVILDRGADQGVIEGQPVVDDQGVVGQVTRVAPDYAEVTLLTDRNQSIPAQVVRNGLRTVVFGTGDGRLEMRYMSSNADVQVGDWVVTSGIDGVYPRGLRVGKVESLESDPNGIFSKFILTPAAGMGRYGEVLLLEPITLPTDRPASLDRPADQATGATMSKKKRKAQ</sequence>
<name>A0A679HY75_9RHOO</name>
<evidence type="ECO:0000313" key="8">
    <source>
        <dbReference type="Proteomes" id="UP000463961"/>
    </source>
</evidence>
<evidence type="ECO:0000259" key="6">
    <source>
        <dbReference type="Pfam" id="PF04085"/>
    </source>
</evidence>
<protein>
    <recommendedName>
        <fullName evidence="2 5">Cell shape-determining protein MreC</fullName>
    </recommendedName>
    <alternativeName>
        <fullName evidence="4 5">Cell shape protein MreC</fullName>
    </alternativeName>
</protein>
<keyword evidence="3 5" id="KW-0133">Cell shape</keyword>
<feature type="domain" description="Rod shape-determining protein MreC beta-barrel core" evidence="6">
    <location>
        <begin position="131"/>
        <end position="275"/>
    </location>
</feature>
<dbReference type="InterPro" id="IPR042177">
    <property type="entry name" value="Cell/Rod_1"/>
</dbReference>
<proteinExistence type="inferred from homology"/>
<evidence type="ECO:0000256" key="4">
    <source>
        <dbReference type="ARBA" id="ARBA00032089"/>
    </source>
</evidence>
<evidence type="ECO:0000313" key="7">
    <source>
        <dbReference type="EMBL" id="BBU68328.1"/>
    </source>
</evidence>
<organism evidence="7 8">
    <name type="scientific">Fluviibacter phosphoraccumulans</name>
    <dbReference type="NCBI Taxonomy" id="1751046"/>
    <lineage>
        <taxon>Bacteria</taxon>
        <taxon>Pseudomonadati</taxon>
        <taxon>Pseudomonadota</taxon>
        <taxon>Betaproteobacteria</taxon>
        <taxon>Rhodocyclales</taxon>
        <taxon>Fluviibacteraceae</taxon>
        <taxon>Fluviibacter</taxon>
    </lineage>
</organism>
<comment type="function">
    <text evidence="5">Involved in formation and maintenance of cell shape.</text>
</comment>
<dbReference type="GO" id="GO:0005886">
    <property type="term" value="C:plasma membrane"/>
    <property type="evidence" value="ECO:0007669"/>
    <property type="project" value="TreeGrafter"/>
</dbReference>
<dbReference type="NCBIfam" id="TIGR00219">
    <property type="entry name" value="mreC"/>
    <property type="match status" value="1"/>
</dbReference>
<dbReference type="PIRSF" id="PIRSF038471">
    <property type="entry name" value="MreC"/>
    <property type="match status" value="1"/>
</dbReference>
<dbReference type="Gene3D" id="2.40.10.340">
    <property type="entry name" value="Rod shape-determining protein MreC, domain 1"/>
    <property type="match status" value="1"/>
</dbReference>
<dbReference type="InterPro" id="IPR007221">
    <property type="entry name" value="MreC"/>
</dbReference>
<dbReference type="PANTHER" id="PTHR34138:SF1">
    <property type="entry name" value="CELL SHAPE-DETERMINING PROTEIN MREC"/>
    <property type="match status" value="1"/>
</dbReference>
<gene>
    <name evidence="7" type="ORF">ICHIAU1_06110</name>
</gene>
<keyword evidence="8" id="KW-1185">Reference proteome</keyword>
<reference evidence="8" key="1">
    <citation type="submission" date="2020-01" db="EMBL/GenBank/DDBJ databases">
        <title>Phosphoaccumulans saitamaens gen. nov., sp. nov., a polyphosphate accumulating bacterium isolated from surface river water.</title>
        <authorList>
            <person name="Watanabe K."/>
            <person name="Suda W."/>
        </authorList>
    </citation>
    <scope>NUCLEOTIDE SEQUENCE [LARGE SCALE GENOMIC DNA]</scope>
    <source>
        <strain evidence="8">ICHIAU1</strain>
    </source>
</reference>
<dbReference type="Pfam" id="PF04085">
    <property type="entry name" value="MreC"/>
    <property type="match status" value="1"/>
</dbReference>
<evidence type="ECO:0000256" key="5">
    <source>
        <dbReference type="PIRNR" id="PIRNR038471"/>
    </source>
</evidence>
<comment type="similarity">
    <text evidence="1 5">Belongs to the MreC family.</text>
</comment>
<dbReference type="PANTHER" id="PTHR34138">
    <property type="entry name" value="CELL SHAPE-DETERMINING PROTEIN MREC"/>
    <property type="match status" value="1"/>
</dbReference>
<dbReference type="OrthoDB" id="9808025at2"/>